<sequence length="164" mass="18002">MGTSILRSQDCLAGGGRLRNETLTLTKMPIHHNPNFSAASRRRKRTVAAKNLNRTKACQSMVSKAPAKNLVMGQVKILKRGESLGSFEDRAVADKRRPRYPDLVLGSTDRLGPDPEIVQKQIRAREINRFIDGVYAGSTVVSSPPPSSLPVPGFLVKIQRGKVE</sequence>
<dbReference type="PANTHER" id="PTHR33670:SF15">
    <property type="entry name" value="OS02G0797600 PROTEIN"/>
    <property type="match status" value="1"/>
</dbReference>
<protein>
    <submittedName>
        <fullName evidence="1">Uncharacterized protein</fullName>
    </submittedName>
</protein>
<organism evidence="1 2">
    <name type="scientific">Erythroxylum novogranatense</name>
    <dbReference type="NCBI Taxonomy" id="1862640"/>
    <lineage>
        <taxon>Eukaryota</taxon>
        <taxon>Viridiplantae</taxon>
        <taxon>Streptophyta</taxon>
        <taxon>Embryophyta</taxon>
        <taxon>Tracheophyta</taxon>
        <taxon>Spermatophyta</taxon>
        <taxon>Magnoliopsida</taxon>
        <taxon>eudicotyledons</taxon>
        <taxon>Gunneridae</taxon>
        <taxon>Pentapetalae</taxon>
        <taxon>rosids</taxon>
        <taxon>fabids</taxon>
        <taxon>Malpighiales</taxon>
        <taxon>Erythroxylaceae</taxon>
        <taxon>Erythroxylum</taxon>
    </lineage>
</organism>
<evidence type="ECO:0000313" key="1">
    <source>
        <dbReference type="EMBL" id="KAJ8765470.1"/>
    </source>
</evidence>
<name>A0AAV8TGR7_9ROSI</name>
<proteinExistence type="predicted"/>
<evidence type="ECO:0000313" key="2">
    <source>
        <dbReference type="Proteomes" id="UP001159364"/>
    </source>
</evidence>
<accession>A0AAV8TGR7</accession>
<reference evidence="1 2" key="1">
    <citation type="submission" date="2021-09" db="EMBL/GenBank/DDBJ databases">
        <title>Genomic insights and catalytic innovation underlie evolution of tropane alkaloids biosynthesis.</title>
        <authorList>
            <person name="Wang Y.-J."/>
            <person name="Tian T."/>
            <person name="Huang J.-P."/>
            <person name="Huang S.-X."/>
        </authorList>
    </citation>
    <scope>NUCLEOTIDE SEQUENCE [LARGE SCALE GENOMIC DNA]</scope>
    <source>
        <strain evidence="1">KIB-2018</strain>
        <tissue evidence="1">Leaf</tissue>
    </source>
</reference>
<keyword evidence="2" id="KW-1185">Reference proteome</keyword>
<dbReference type="EMBL" id="JAIWQS010000005">
    <property type="protein sequence ID" value="KAJ8765470.1"/>
    <property type="molecule type" value="Genomic_DNA"/>
</dbReference>
<gene>
    <name evidence="1" type="ORF">K2173_014592</name>
</gene>
<comment type="caution">
    <text evidence="1">The sequence shown here is derived from an EMBL/GenBank/DDBJ whole genome shotgun (WGS) entry which is preliminary data.</text>
</comment>
<dbReference type="Proteomes" id="UP001159364">
    <property type="component" value="Linkage Group LG05"/>
</dbReference>
<dbReference type="PANTHER" id="PTHR33670">
    <property type="entry name" value="SPLICING FACTOR, PROLINE- AND GLUTAMINE-RICH-LIKE"/>
    <property type="match status" value="1"/>
</dbReference>
<dbReference type="AlphaFoldDB" id="A0AAV8TGR7"/>